<keyword evidence="3" id="KW-1185">Reference proteome</keyword>
<dbReference type="AlphaFoldDB" id="A0A9X9XGD0"/>
<gene>
    <name evidence="2" type="ORF">GXW74_19900</name>
</gene>
<dbReference type="EMBL" id="JAAEDL010000022">
    <property type="protein sequence ID" value="MBR0682766.1"/>
    <property type="molecule type" value="Genomic_DNA"/>
</dbReference>
<feature type="region of interest" description="Disordered" evidence="1">
    <location>
        <begin position="93"/>
        <end position="119"/>
    </location>
</feature>
<proteinExistence type="predicted"/>
<dbReference type="Proteomes" id="UP001138709">
    <property type="component" value="Unassembled WGS sequence"/>
</dbReference>
<name>A0A9X9XGD0_9PROT</name>
<evidence type="ECO:0000313" key="2">
    <source>
        <dbReference type="EMBL" id="MBR0682766.1"/>
    </source>
</evidence>
<protein>
    <submittedName>
        <fullName evidence="2">Uncharacterized protein</fullName>
    </submittedName>
</protein>
<dbReference type="RefSeq" id="WP_211848303.1">
    <property type="nucleotide sequence ID" value="NZ_JAAEDL010000022.1"/>
</dbReference>
<reference evidence="2" key="1">
    <citation type="submission" date="2020-01" db="EMBL/GenBank/DDBJ databases">
        <authorList>
            <person name="Rat A."/>
        </authorList>
    </citation>
    <scope>NUCLEOTIDE SEQUENCE</scope>
    <source>
        <strain evidence="2">LMG 31228</strain>
    </source>
</reference>
<reference evidence="2" key="2">
    <citation type="journal article" date="2021" name="Syst. Appl. Microbiol.">
        <title>Roseomonas hellenica sp. nov., isolated from roots of wild-growing Alkanna tinctoria.</title>
        <authorList>
            <person name="Rat A."/>
            <person name="Naranjo H.D."/>
            <person name="Lebbe L."/>
            <person name="Cnockaert M."/>
            <person name="Krigas N."/>
            <person name="Grigoriadou K."/>
            <person name="Maloupa E."/>
            <person name="Willems A."/>
        </authorList>
    </citation>
    <scope>NUCLEOTIDE SEQUENCE</scope>
    <source>
        <strain evidence="2">LMG 31228</strain>
    </source>
</reference>
<sequence>MNPARAVLEECTEAVRAIVRAERAQSGSVKRAVHLAASRLGLSTRRIEAYWWGEAASVQAHEADAIRRAKAAMHAEEAARLAADLERHRRARSKARKAIRPVLHLKPPAPPRRQGRLAL</sequence>
<organism evidence="2 3">
    <name type="scientific">Neoroseomonas eburnea</name>
    <dbReference type="NCBI Taxonomy" id="1346889"/>
    <lineage>
        <taxon>Bacteria</taxon>
        <taxon>Pseudomonadati</taxon>
        <taxon>Pseudomonadota</taxon>
        <taxon>Alphaproteobacteria</taxon>
        <taxon>Acetobacterales</taxon>
        <taxon>Acetobacteraceae</taxon>
        <taxon>Neoroseomonas</taxon>
    </lineage>
</organism>
<accession>A0A9X9XGD0</accession>
<evidence type="ECO:0000256" key="1">
    <source>
        <dbReference type="SAM" id="MobiDB-lite"/>
    </source>
</evidence>
<evidence type="ECO:0000313" key="3">
    <source>
        <dbReference type="Proteomes" id="UP001138709"/>
    </source>
</evidence>
<comment type="caution">
    <text evidence="2">The sequence shown here is derived from an EMBL/GenBank/DDBJ whole genome shotgun (WGS) entry which is preliminary data.</text>
</comment>